<gene>
    <name evidence="1" type="ORF">BN2614_LOCUS1</name>
</gene>
<accession>A0A9X9M7U4</accession>
<evidence type="ECO:0000313" key="1">
    <source>
        <dbReference type="EMBL" id="VCX38747.1"/>
    </source>
</evidence>
<keyword evidence="2" id="KW-1185">Reference proteome</keyword>
<comment type="caution">
    <text evidence="1">The sequence shown here is derived from an EMBL/GenBank/DDBJ whole genome shotgun (WGS) entry which is preliminary data.</text>
</comment>
<dbReference type="AlphaFoldDB" id="A0A9X9M7U4"/>
<reference evidence="1 2" key="1">
    <citation type="submission" date="2018-10" db="EMBL/GenBank/DDBJ databases">
        <authorList>
            <person name="Ekblom R."/>
            <person name="Jareborg N."/>
        </authorList>
    </citation>
    <scope>NUCLEOTIDE SEQUENCE [LARGE SCALE GENOMIC DNA]</scope>
    <source>
        <tissue evidence="1">Muscle</tissue>
    </source>
</reference>
<protein>
    <submittedName>
        <fullName evidence="1">Uncharacterized protein</fullName>
    </submittedName>
</protein>
<name>A0A9X9M7U4_GULGU</name>
<evidence type="ECO:0000313" key="2">
    <source>
        <dbReference type="Proteomes" id="UP000269945"/>
    </source>
</evidence>
<organism evidence="1 2">
    <name type="scientific">Gulo gulo</name>
    <name type="common">Wolverine</name>
    <name type="synonym">Gluton</name>
    <dbReference type="NCBI Taxonomy" id="48420"/>
    <lineage>
        <taxon>Eukaryota</taxon>
        <taxon>Metazoa</taxon>
        <taxon>Chordata</taxon>
        <taxon>Craniata</taxon>
        <taxon>Vertebrata</taxon>
        <taxon>Euteleostomi</taxon>
        <taxon>Mammalia</taxon>
        <taxon>Eutheria</taxon>
        <taxon>Laurasiatheria</taxon>
        <taxon>Carnivora</taxon>
        <taxon>Caniformia</taxon>
        <taxon>Musteloidea</taxon>
        <taxon>Mustelidae</taxon>
        <taxon>Guloninae</taxon>
        <taxon>Gulo</taxon>
    </lineage>
</organism>
<dbReference type="Proteomes" id="UP000269945">
    <property type="component" value="Unassembled WGS sequence"/>
</dbReference>
<dbReference type="EMBL" id="CYRY02044021">
    <property type="protein sequence ID" value="VCX38747.1"/>
    <property type="molecule type" value="Genomic_DNA"/>
</dbReference>
<sequence>MRLPFSLCCEQPFSTKLHRDVCGLRAPCPRPAGFFAMKGGWERQSWHSSGQSSQWLACNHVLSEQCPVSRCCLVVPHAVAKCHRRK</sequence>
<proteinExistence type="predicted"/>